<dbReference type="Gene3D" id="3.40.720.10">
    <property type="entry name" value="Alkaline Phosphatase, subunit A"/>
    <property type="match status" value="1"/>
</dbReference>
<feature type="signal peptide" evidence="1">
    <location>
        <begin position="1"/>
        <end position="19"/>
    </location>
</feature>
<dbReference type="RefSeq" id="WP_010800477.1">
    <property type="nucleotide sequence ID" value="NZ_CAJSYT010000023.1"/>
</dbReference>
<feature type="chain" id="PRO_5026243586" description="Nucleotide pyrophosphatase" evidence="1">
    <location>
        <begin position="20"/>
        <end position="406"/>
    </location>
</feature>
<gene>
    <name evidence="2" type="ORF">GKE01_13030</name>
</gene>
<comment type="caution">
    <text evidence="2">The sequence shown here is derived from an EMBL/GenBank/DDBJ whole genome shotgun (WGS) entry which is preliminary data.</text>
</comment>
<accession>A0A6G1ZEI7</accession>
<proteinExistence type="predicted"/>
<keyword evidence="1" id="KW-0732">Signal</keyword>
<protein>
    <recommendedName>
        <fullName evidence="3">Nucleotide pyrophosphatase</fullName>
    </recommendedName>
</protein>
<dbReference type="InterPro" id="IPR017850">
    <property type="entry name" value="Alkaline_phosphatase_core_sf"/>
</dbReference>
<dbReference type="AlphaFoldDB" id="A0A6G1ZEI7"/>
<evidence type="ECO:0000256" key="1">
    <source>
        <dbReference type="SAM" id="SignalP"/>
    </source>
</evidence>
<evidence type="ECO:0000313" key="2">
    <source>
        <dbReference type="EMBL" id="MRY12386.1"/>
    </source>
</evidence>
<organism evidence="2">
    <name type="scientific">Parabacteroides goldsteinii</name>
    <dbReference type="NCBI Taxonomy" id="328812"/>
    <lineage>
        <taxon>Bacteria</taxon>
        <taxon>Pseudomonadati</taxon>
        <taxon>Bacteroidota</taxon>
        <taxon>Bacteroidia</taxon>
        <taxon>Bacteroidales</taxon>
        <taxon>Tannerellaceae</taxon>
        <taxon>Parabacteroides</taxon>
    </lineage>
</organism>
<name>A0A6G1ZEI7_9BACT</name>
<dbReference type="EMBL" id="WKLP01000018">
    <property type="protein sequence ID" value="MRY12386.1"/>
    <property type="molecule type" value="Genomic_DNA"/>
</dbReference>
<sequence length="406" mass="45984">MRRFYSLLLMVLCCTGLFAKTKKAVYIIIDGVPADQIERLHTPAIFDIASRGAYGRAYTGGEIGGYSQTATISAIGYTNLLTSTWFNKHNVGGNSDLKPNYNYWTIFRIAKEQPKEYKTAIYSSWTDNRTVLIGEGKKETNNLKIDYVKDGYDLDTVRFPKKEKDLHIFDIDEQISKDAAEGICKEAPDLSWVYLWYTDDAGHIAGNGAFFDEYVRKADNQVARIWEAVKYREANFDEEWMVVVTTDHGRGENGHGHGGQSWRERTTWISTNIPVNSHFTKGSLAITDIAPSICRYMGFEIPQAVLWEQDGMPFIGQTDIYDLQTLPYDNTVELSWKSYTGNAPVTVYAASANKFREGGKDEWTKLAELPAGVKSYTVDLQVLPASQFYKFVVVSPGNHLNRWLQK</sequence>
<reference evidence="2" key="1">
    <citation type="journal article" date="2019" name="Nat. Med.">
        <title>A library of human gut bacterial isolates paired with longitudinal multiomics data enables mechanistic microbiome research.</title>
        <authorList>
            <person name="Poyet M."/>
            <person name="Groussin M."/>
            <person name="Gibbons S.M."/>
            <person name="Avila-Pacheco J."/>
            <person name="Jiang X."/>
            <person name="Kearney S.M."/>
            <person name="Perrotta A.R."/>
            <person name="Berdy B."/>
            <person name="Zhao S."/>
            <person name="Lieberman T.D."/>
            <person name="Swanson P.K."/>
            <person name="Smith M."/>
            <person name="Roesemann S."/>
            <person name="Alexander J.E."/>
            <person name="Rich S.A."/>
            <person name="Livny J."/>
            <person name="Vlamakis H."/>
            <person name="Clish C."/>
            <person name="Bullock K."/>
            <person name="Deik A."/>
            <person name="Scott J."/>
            <person name="Pierce K.A."/>
            <person name="Xavier R.J."/>
            <person name="Alm E.J."/>
        </authorList>
    </citation>
    <scope>NUCLEOTIDE SEQUENCE</scope>
    <source>
        <strain evidence="2">BIOML-A4</strain>
    </source>
</reference>
<evidence type="ECO:0008006" key="3">
    <source>
        <dbReference type="Google" id="ProtNLM"/>
    </source>
</evidence>
<dbReference type="SUPFAM" id="SSF53649">
    <property type="entry name" value="Alkaline phosphatase-like"/>
    <property type="match status" value="1"/>
</dbReference>